<dbReference type="Proteomes" id="UP000663613">
    <property type="component" value="Chromosome"/>
</dbReference>
<sequence length="56" mass="6406">MERKKSTSQLSEKNCEVRKLTLTLLKEGRITINESRILLGLEPIVDSQSEKSFKTV</sequence>
<accession>A0ABD7DKD0</accession>
<gene>
    <name evidence="1" type="ORF">JTF64_06775</name>
</gene>
<evidence type="ECO:0000313" key="1">
    <source>
        <dbReference type="EMBL" id="QRY16952.1"/>
    </source>
</evidence>
<dbReference type="RefSeq" id="WP_179862650.1">
    <property type="nucleotide sequence ID" value="NZ_CP070339.1"/>
</dbReference>
<name>A0ABD7DKD0_BACCE</name>
<proteinExistence type="predicted"/>
<evidence type="ECO:0000313" key="2">
    <source>
        <dbReference type="Proteomes" id="UP000663613"/>
    </source>
</evidence>
<protein>
    <recommendedName>
        <fullName evidence="3">Fur-regulated basic protein FbpA</fullName>
    </recommendedName>
</protein>
<reference evidence="1 2" key="1">
    <citation type="submission" date="2021-02" db="EMBL/GenBank/DDBJ databases">
        <title>Bacillus cereus VKM B-370.</title>
        <authorList>
            <person name="Kazantseva O.A."/>
            <person name="Piligrimova E.G."/>
            <person name="Buzikov R.M."/>
            <person name="Shadrin A.M."/>
        </authorList>
    </citation>
    <scope>NUCLEOTIDE SEQUENCE [LARGE SCALE GENOMIC DNA]</scope>
    <source>
        <strain evidence="1 2">VKM B-370</strain>
    </source>
</reference>
<dbReference type="AlphaFoldDB" id="A0ABD7DKD0"/>
<dbReference type="EMBL" id="CP070339">
    <property type="protein sequence ID" value="QRY16952.1"/>
    <property type="molecule type" value="Genomic_DNA"/>
</dbReference>
<organism evidence="1 2">
    <name type="scientific">Bacillus cereus</name>
    <dbReference type="NCBI Taxonomy" id="1396"/>
    <lineage>
        <taxon>Bacteria</taxon>
        <taxon>Bacillati</taxon>
        <taxon>Bacillota</taxon>
        <taxon>Bacilli</taxon>
        <taxon>Bacillales</taxon>
        <taxon>Bacillaceae</taxon>
        <taxon>Bacillus</taxon>
        <taxon>Bacillus cereus group</taxon>
    </lineage>
</organism>
<evidence type="ECO:0008006" key="3">
    <source>
        <dbReference type="Google" id="ProtNLM"/>
    </source>
</evidence>